<gene>
    <name evidence="13" type="ORF">Q4528_00445</name>
</gene>
<reference evidence="13" key="1">
    <citation type="submission" date="2023-07" db="EMBL/GenBank/DDBJ databases">
        <title>Genome content predicts the carbon catabolic preferences of heterotrophic bacteria.</title>
        <authorList>
            <person name="Gralka M."/>
        </authorList>
    </citation>
    <scope>NUCLEOTIDE SEQUENCE</scope>
    <source>
        <strain evidence="13">E2R20</strain>
    </source>
</reference>
<feature type="transmembrane region" description="Helical" evidence="11">
    <location>
        <begin position="311"/>
        <end position="335"/>
    </location>
</feature>
<feature type="transmembrane region" description="Helical" evidence="11">
    <location>
        <begin position="155"/>
        <end position="177"/>
    </location>
</feature>
<evidence type="ECO:0000313" key="14">
    <source>
        <dbReference type="Proteomes" id="UP001170310"/>
    </source>
</evidence>
<feature type="transmembrane region" description="Helical" evidence="11">
    <location>
        <begin position="55"/>
        <end position="72"/>
    </location>
</feature>
<evidence type="ECO:0000256" key="5">
    <source>
        <dbReference type="ARBA" id="ARBA00022989"/>
    </source>
</evidence>
<name>A0AAW7YKC2_9STAP</name>
<evidence type="ECO:0000256" key="9">
    <source>
        <dbReference type="ARBA" id="ARBA00023201"/>
    </source>
</evidence>
<evidence type="ECO:0000313" key="13">
    <source>
        <dbReference type="EMBL" id="MDO6572620.1"/>
    </source>
</evidence>
<feature type="transmembrane region" description="Helical" evidence="11">
    <location>
        <begin position="84"/>
        <end position="107"/>
    </location>
</feature>
<evidence type="ECO:0000256" key="7">
    <source>
        <dbReference type="ARBA" id="ARBA00023065"/>
    </source>
</evidence>
<feature type="transmembrane region" description="Helical" evidence="11">
    <location>
        <begin position="6"/>
        <end position="24"/>
    </location>
</feature>
<comment type="subcellular location">
    <subcellularLocation>
        <location evidence="1">Cell membrane</location>
        <topology evidence="1">Multi-pass membrane protein</topology>
    </subcellularLocation>
</comment>
<feature type="transmembrane region" description="Helical" evidence="11">
    <location>
        <begin position="362"/>
        <end position="389"/>
    </location>
</feature>
<sequence>MELLEAFLIFIFAVILSAIINNRFPKIPTAFIQIALGAAIFTLPIPIHFDFDSEVFMMAVIAPLLFVEGTHIKRSKLMEYRTPIILMAMALVFTTVIGVGYFIHWIWPELPMPAAFAIAAILCPTDAVAVSAITKGKILPKGAMSILEGESLLNDAAGIISFKIAVTALVTGMFSAVSAIEQFIVSTIIGILVGVILGILVVQLRVFLTANKGFKDNNTLTFIQLLTPFVIYFIAEELHASGIIAVVFAGLVHGLERDRLLRAQTELQINYSQIWNTLSYALNGFVFVVLGFIVPEVVIEIVKVEPDNLKFLIGITLLISLAIYSFRFIWVFLWYKDFYYPKNIQRYIEDEELAEEKPPNRILYSFIMTMCGIHGTISVSMALTLPTMMSHHQNFVYRNDLLFIASLMVLISLILAQIVLPLITKSENKDTKQGMTYQAAKILIIQSVIQQLKKNAKENENIDYRPLFNQYFTELSFLINVEPDNKDTKELHRLTKIAEEEETATLERLINKGKITSQELSNYRNIVELSKSYKEASFITKFSRFFNMIYLRFKARKNYRKHTAHTLSSEVQNKNKDKVNSTHHEKISVEQNNERHKPSSDQIEERRTEMLKSYKNELKSVQKIMRVVNHQITLRLHKEQNSSNVLETSLVVNQYYNLIRTLRKRQSTTQSRNNNAITNFSSETQLSLRLHAIYNERKFLDELIKQQKVTSEIAKQLRENINYNEIIIAEES</sequence>
<organism evidence="13 14">
    <name type="scientific">Staphylococcus pasteuri_A</name>
    <dbReference type="NCBI Taxonomy" id="3062664"/>
    <lineage>
        <taxon>Bacteria</taxon>
        <taxon>Bacillati</taxon>
        <taxon>Bacillota</taxon>
        <taxon>Bacilli</taxon>
        <taxon>Bacillales</taxon>
        <taxon>Staphylococcaceae</taxon>
        <taxon>Staphylococcus</taxon>
    </lineage>
</organism>
<evidence type="ECO:0000256" key="2">
    <source>
        <dbReference type="ARBA" id="ARBA00022448"/>
    </source>
</evidence>
<dbReference type="PANTHER" id="PTHR10110">
    <property type="entry name" value="SODIUM/HYDROGEN EXCHANGER"/>
    <property type="match status" value="1"/>
</dbReference>
<dbReference type="Pfam" id="PF00999">
    <property type="entry name" value="Na_H_Exchanger"/>
    <property type="match status" value="1"/>
</dbReference>
<evidence type="ECO:0000256" key="1">
    <source>
        <dbReference type="ARBA" id="ARBA00004651"/>
    </source>
</evidence>
<keyword evidence="9" id="KW-0739">Sodium transport</keyword>
<evidence type="ECO:0000259" key="12">
    <source>
        <dbReference type="Pfam" id="PF00999"/>
    </source>
</evidence>
<keyword evidence="3" id="KW-1003">Cell membrane</keyword>
<evidence type="ECO:0000256" key="11">
    <source>
        <dbReference type="SAM" id="Phobius"/>
    </source>
</evidence>
<keyword evidence="8 11" id="KW-0472">Membrane</keyword>
<dbReference type="GO" id="GO:0015386">
    <property type="term" value="F:potassium:proton antiporter activity"/>
    <property type="evidence" value="ECO:0007669"/>
    <property type="project" value="TreeGrafter"/>
</dbReference>
<feature type="domain" description="Cation/H+ exchanger transmembrane" evidence="12">
    <location>
        <begin position="14"/>
        <end position="423"/>
    </location>
</feature>
<dbReference type="InterPro" id="IPR006153">
    <property type="entry name" value="Cation/H_exchanger_TM"/>
</dbReference>
<dbReference type="EMBL" id="JAUOQO010000001">
    <property type="protein sequence ID" value="MDO6572620.1"/>
    <property type="molecule type" value="Genomic_DNA"/>
</dbReference>
<dbReference type="InterPro" id="IPR018422">
    <property type="entry name" value="Cation/H_exchanger_CPA1"/>
</dbReference>
<keyword evidence="14" id="KW-1185">Reference proteome</keyword>
<feature type="transmembrane region" description="Helical" evidence="11">
    <location>
        <begin position="401"/>
        <end position="423"/>
    </location>
</feature>
<comment type="caution">
    <text evidence="13">The sequence shown here is derived from an EMBL/GenBank/DDBJ whole genome shotgun (WGS) entry which is preliminary data.</text>
</comment>
<dbReference type="GO" id="GO:0051453">
    <property type="term" value="P:regulation of intracellular pH"/>
    <property type="evidence" value="ECO:0007669"/>
    <property type="project" value="TreeGrafter"/>
</dbReference>
<dbReference type="Gene3D" id="6.10.140.1330">
    <property type="match status" value="1"/>
</dbReference>
<dbReference type="GO" id="GO:0098719">
    <property type="term" value="P:sodium ion import across plasma membrane"/>
    <property type="evidence" value="ECO:0007669"/>
    <property type="project" value="TreeGrafter"/>
</dbReference>
<accession>A0AAW7YKC2</accession>
<evidence type="ECO:0000256" key="4">
    <source>
        <dbReference type="ARBA" id="ARBA00022692"/>
    </source>
</evidence>
<evidence type="ECO:0000256" key="10">
    <source>
        <dbReference type="SAM" id="MobiDB-lite"/>
    </source>
</evidence>
<dbReference type="PANTHER" id="PTHR10110:SF86">
    <property type="entry name" value="SODIUM_HYDROGEN EXCHANGER 7"/>
    <property type="match status" value="1"/>
</dbReference>
<proteinExistence type="predicted"/>
<keyword evidence="7" id="KW-0406">Ion transport</keyword>
<dbReference type="GO" id="GO:0015385">
    <property type="term" value="F:sodium:proton antiporter activity"/>
    <property type="evidence" value="ECO:0007669"/>
    <property type="project" value="InterPro"/>
</dbReference>
<feature type="region of interest" description="Disordered" evidence="10">
    <location>
        <begin position="564"/>
        <end position="603"/>
    </location>
</feature>
<dbReference type="RefSeq" id="WP_046467050.1">
    <property type="nucleotide sequence ID" value="NZ_JAUOQO010000001.1"/>
</dbReference>
<protein>
    <submittedName>
        <fullName evidence="13">Sodium:proton antiporter</fullName>
    </submittedName>
</protein>
<feature type="transmembrane region" description="Helical" evidence="11">
    <location>
        <begin position="280"/>
        <end position="299"/>
    </location>
</feature>
<feature type="transmembrane region" description="Helical" evidence="11">
    <location>
        <begin position="229"/>
        <end position="252"/>
    </location>
</feature>
<evidence type="ECO:0000256" key="6">
    <source>
        <dbReference type="ARBA" id="ARBA00023053"/>
    </source>
</evidence>
<keyword evidence="6" id="KW-0915">Sodium</keyword>
<keyword evidence="5 11" id="KW-1133">Transmembrane helix</keyword>
<evidence type="ECO:0000256" key="3">
    <source>
        <dbReference type="ARBA" id="ARBA00022475"/>
    </source>
</evidence>
<feature type="transmembrane region" description="Helical" evidence="11">
    <location>
        <begin position="183"/>
        <end position="208"/>
    </location>
</feature>
<keyword evidence="2" id="KW-0813">Transport</keyword>
<feature type="transmembrane region" description="Helical" evidence="11">
    <location>
        <begin position="31"/>
        <end position="49"/>
    </location>
</feature>
<dbReference type="Proteomes" id="UP001170310">
    <property type="component" value="Unassembled WGS sequence"/>
</dbReference>
<evidence type="ECO:0000256" key="8">
    <source>
        <dbReference type="ARBA" id="ARBA00023136"/>
    </source>
</evidence>
<dbReference type="GO" id="GO:0005886">
    <property type="term" value="C:plasma membrane"/>
    <property type="evidence" value="ECO:0007669"/>
    <property type="project" value="UniProtKB-SubCell"/>
</dbReference>
<feature type="compositionally biased region" description="Basic and acidic residues" evidence="10">
    <location>
        <begin position="573"/>
        <end position="603"/>
    </location>
</feature>
<dbReference type="AlphaFoldDB" id="A0AAW7YKC2"/>
<keyword evidence="4 11" id="KW-0812">Transmembrane</keyword>